<dbReference type="InterPro" id="IPR023828">
    <property type="entry name" value="Peptidase_S8_Ser-AS"/>
</dbReference>
<dbReference type="SUPFAM" id="SSF49265">
    <property type="entry name" value="Fibronectin type III"/>
    <property type="match status" value="1"/>
</dbReference>
<gene>
    <name evidence="9" type="ORF">SAMN04487949_0584</name>
</gene>
<sequence>MTHHQLSRRSLLSGLSLGTVGLLASGSAAARRTGRFIVGTRSAAAERAAKSRANAVHRELDFAEHGRAVVVELPEQAVEAISQRADVDYVERDGVAQAVDTVPWGVDRIDADAAQAAGNSGAGAHVVILDTGIDADHPDLVGNFGEGYNFVANSADWNDDNGHGTHCAGTASAPDNGEGVVGVSTDAALHAAKVLDSGGWGYYSDMAAALEWVANKAQSEWGSAVASMSLGGSSSSSTLANACQYAYDRDVLVVAAAGNDGASEALYPAQYDSVVAVSATNSADDLAYFSNTGPSIELAAPGVSITSTTYDGGYGAKSGTSMAAPHVSGAAAQLLAAGYSNTDARQRLRDTAEDIGLSSEAQGYGLVDVEAALADSGGSDPDPSVAVSTGSATDVTETTAVLNGTLSDLGGASSADVQFEYGPIGGSLTNTTAIQTLSSVGSFSASVSGLDAGTSYEFRAVADASDGDSDTGSLASFSTTSADTTVVVATDGATNVGTSSATFNGTLSDLGGAASADVQFEYGPAGGDLSNTTAVQTLDATGSVSESVSGLDSGTDYEFRAVATASDGDTDAGTTDAFTTQTADTSVVVATDGESSVGTSSATLNGTLSDLGGAASADVQFEYGPLGGSLSNTTAVQTLSSTGSFSASVSGLDSGSDYEFRAVATASDGDTDAGSRDAFTTDADSGGDTAPSVDRFSVSDKSNPKWARKRVSWSVSDADGDLAQVEVALVDGSGRAVASETTSVSGSSASGRSDVRTKGSGSYSVTLTVTDAAGNSTSQTQ</sequence>
<dbReference type="InterPro" id="IPR023827">
    <property type="entry name" value="Peptidase_S8_Asp-AS"/>
</dbReference>
<dbReference type="AlphaFoldDB" id="A0A1G9PXC3"/>
<dbReference type="Gene3D" id="3.30.70.80">
    <property type="entry name" value="Peptidase S8 propeptide/proteinase inhibitor I9"/>
    <property type="match status" value="1"/>
</dbReference>
<dbReference type="PROSITE" id="PS00138">
    <property type="entry name" value="SUBTILASE_SER"/>
    <property type="match status" value="1"/>
</dbReference>
<dbReference type="InterPro" id="IPR006311">
    <property type="entry name" value="TAT_signal"/>
</dbReference>
<evidence type="ECO:0000313" key="9">
    <source>
        <dbReference type="EMBL" id="SDM03410.1"/>
    </source>
</evidence>
<evidence type="ECO:0000259" key="8">
    <source>
        <dbReference type="PROSITE" id="PS50853"/>
    </source>
</evidence>
<dbReference type="PANTHER" id="PTHR43806:SF11">
    <property type="entry name" value="CEREVISIN-RELATED"/>
    <property type="match status" value="1"/>
</dbReference>
<dbReference type="GO" id="GO:0006508">
    <property type="term" value="P:proteolysis"/>
    <property type="evidence" value="ECO:0007669"/>
    <property type="project" value="UniProtKB-KW"/>
</dbReference>
<dbReference type="PROSITE" id="PS51318">
    <property type="entry name" value="TAT"/>
    <property type="match status" value="1"/>
</dbReference>
<evidence type="ECO:0000256" key="3">
    <source>
        <dbReference type="ARBA" id="ARBA00022801"/>
    </source>
</evidence>
<dbReference type="Pfam" id="PF00082">
    <property type="entry name" value="Peptidase_S8"/>
    <property type="match status" value="1"/>
</dbReference>
<dbReference type="PROSITE" id="PS00137">
    <property type="entry name" value="SUBTILASE_HIS"/>
    <property type="match status" value="1"/>
</dbReference>
<dbReference type="EMBL" id="FNHL01000001">
    <property type="protein sequence ID" value="SDM03410.1"/>
    <property type="molecule type" value="Genomic_DNA"/>
</dbReference>
<feature type="active site" description="Charge relay system" evidence="5">
    <location>
        <position position="163"/>
    </location>
</feature>
<dbReference type="PROSITE" id="PS51892">
    <property type="entry name" value="SUBTILASE"/>
    <property type="match status" value="1"/>
</dbReference>
<dbReference type="GO" id="GO:0004252">
    <property type="term" value="F:serine-type endopeptidase activity"/>
    <property type="evidence" value="ECO:0007669"/>
    <property type="project" value="UniProtKB-UniRule"/>
</dbReference>
<dbReference type="Proteomes" id="UP000199451">
    <property type="component" value="Unassembled WGS sequence"/>
</dbReference>
<dbReference type="InterPro" id="IPR050131">
    <property type="entry name" value="Peptidase_S8_subtilisin-like"/>
</dbReference>
<dbReference type="InterPro" id="IPR003961">
    <property type="entry name" value="FN3_dom"/>
</dbReference>
<dbReference type="InterPro" id="IPR022398">
    <property type="entry name" value="Peptidase_S8_His-AS"/>
</dbReference>
<evidence type="ECO:0000256" key="7">
    <source>
        <dbReference type="SAM" id="MobiDB-lite"/>
    </source>
</evidence>
<protein>
    <submittedName>
        <fullName evidence="9">Subtilisin</fullName>
    </submittedName>
</protein>
<feature type="compositionally biased region" description="Polar residues" evidence="7">
    <location>
        <begin position="759"/>
        <end position="781"/>
    </location>
</feature>
<dbReference type="STRING" id="660521.SAMN04487949_0584"/>
<dbReference type="InterPro" id="IPR036116">
    <property type="entry name" value="FN3_sf"/>
</dbReference>
<evidence type="ECO:0000256" key="4">
    <source>
        <dbReference type="ARBA" id="ARBA00022825"/>
    </source>
</evidence>
<proteinExistence type="inferred from homology"/>
<keyword evidence="2 5" id="KW-0645">Protease</keyword>
<dbReference type="InterPro" id="IPR037045">
    <property type="entry name" value="S8pro/Inhibitor_I9_sf"/>
</dbReference>
<dbReference type="PROSITE" id="PS00136">
    <property type="entry name" value="SUBTILASE_ASP"/>
    <property type="match status" value="1"/>
</dbReference>
<feature type="active site" description="Charge relay system" evidence="5">
    <location>
        <position position="321"/>
    </location>
</feature>
<reference evidence="10" key="1">
    <citation type="submission" date="2016-10" db="EMBL/GenBank/DDBJ databases">
        <authorList>
            <person name="Varghese N."/>
            <person name="Submissions S."/>
        </authorList>
    </citation>
    <scope>NUCLEOTIDE SEQUENCE [LARGE SCALE GENOMIC DNA]</scope>
    <source>
        <strain evidence="10">CGMCC 1.10119</strain>
    </source>
</reference>
<dbReference type="InterPro" id="IPR015500">
    <property type="entry name" value="Peptidase_S8_subtilisin-rel"/>
</dbReference>
<dbReference type="PRINTS" id="PR00723">
    <property type="entry name" value="SUBTILISIN"/>
</dbReference>
<comment type="similarity">
    <text evidence="1 5 6">Belongs to the peptidase S8 family.</text>
</comment>
<dbReference type="OrthoDB" id="341609at2157"/>
<dbReference type="InterPro" id="IPR000209">
    <property type="entry name" value="Peptidase_S8/S53_dom"/>
</dbReference>
<feature type="domain" description="Fibronectin type-III" evidence="8">
    <location>
        <begin position="386"/>
        <end position="482"/>
    </location>
</feature>
<evidence type="ECO:0000313" key="10">
    <source>
        <dbReference type="Proteomes" id="UP000199451"/>
    </source>
</evidence>
<keyword evidence="3 5" id="KW-0378">Hydrolase</keyword>
<keyword evidence="10" id="KW-1185">Reference proteome</keyword>
<dbReference type="SMR" id="A0A1G9PXC3"/>
<dbReference type="SUPFAM" id="SSF52743">
    <property type="entry name" value="Subtilisin-like"/>
    <property type="match status" value="1"/>
</dbReference>
<accession>A0A1G9PXC3</accession>
<dbReference type="PROSITE" id="PS50853">
    <property type="entry name" value="FN3"/>
    <property type="match status" value="1"/>
</dbReference>
<name>A0A1G9PXC3_9EURY</name>
<evidence type="ECO:0000256" key="2">
    <source>
        <dbReference type="ARBA" id="ARBA00022670"/>
    </source>
</evidence>
<dbReference type="PANTHER" id="PTHR43806">
    <property type="entry name" value="PEPTIDASE S8"/>
    <property type="match status" value="1"/>
</dbReference>
<evidence type="ECO:0000256" key="1">
    <source>
        <dbReference type="ARBA" id="ARBA00011073"/>
    </source>
</evidence>
<dbReference type="InterPro" id="IPR036852">
    <property type="entry name" value="Peptidase_S8/S53_dom_sf"/>
</dbReference>
<keyword evidence="4 5" id="KW-0720">Serine protease</keyword>
<evidence type="ECO:0000256" key="6">
    <source>
        <dbReference type="RuleBase" id="RU003355"/>
    </source>
</evidence>
<feature type="region of interest" description="Disordered" evidence="7">
    <location>
        <begin position="734"/>
        <end position="781"/>
    </location>
</feature>
<dbReference type="Gene3D" id="3.40.50.200">
    <property type="entry name" value="Peptidase S8/S53 domain"/>
    <property type="match status" value="1"/>
</dbReference>
<organism evidence="9 10">
    <name type="scientific">Halogranum gelatinilyticum</name>
    <dbReference type="NCBI Taxonomy" id="660521"/>
    <lineage>
        <taxon>Archaea</taxon>
        <taxon>Methanobacteriati</taxon>
        <taxon>Methanobacteriota</taxon>
        <taxon>Stenosarchaea group</taxon>
        <taxon>Halobacteria</taxon>
        <taxon>Halobacteriales</taxon>
        <taxon>Haloferacaceae</taxon>
    </lineage>
</organism>
<feature type="region of interest" description="Disordered" evidence="7">
    <location>
        <begin position="666"/>
        <end position="701"/>
    </location>
</feature>
<feature type="active site" description="Charge relay system" evidence="5">
    <location>
        <position position="130"/>
    </location>
</feature>
<feature type="compositionally biased region" description="Low complexity" evidence="7">
    <location>
        <begin position="737"/>
        <end position="752"/>
    </location>
</feature>
<evidence type="ECO:0000256" key="5">
    <source>
        <dbReference type="PROSITE-ProRule" id="PRU01240"/>
    </source>
</evidence>
<dbReference type="RefSeq" id="WP_089693898.1">
    <property type="nucleotide sequence ID" value="NZ_FNHL01000001.1"/>
</dbReference>